<protein>
    <submittedName>
        <fullName evidence="1">Uncharacterized protein</fullName>
    </submittedName>
</protein>
<evidence type="ECO:0000313" key="1">
    <source>
        <dbReference type="EMBL" id="ETL48528.1"/>
    </source>
</evidence>
<reference evidence="1 2" key="1">
    <citation type="submission" date="2013-11" db="EMBL/GenBank/DDBJ databases">
        <title>The Genome Sequence of Phytophthora parasitica CJ05E6.</title>
        <authorList>
            <consortium name="The Broad Institute Genomics Platform"/>
            <person name="Russ C."/>
            <person name="Tyler B."/>
            <person name="Panabieres F."/>
            <person name="Shan W."/>
            <person name="Tripathy S."/>
            <person name="Grunwald N."/>
            <person name="Machado M."/>
            <person name="Johnson C.S."/>
            <person name="Arredondo F."/>
            <person name="Hong C."/>
            <person name="Coffey M."/>
            <person name="Young S.K."/>
            <person name="Zeng Q."/>
            <person name="Gargeya S."/>
            <person name="Fitzgerald M."/>
            <person name="Abouelleil A."/>
            <person name="Alvarado L."/>
            <person name="Chapman S.B."/>
            <person name="Gainer-Dewar J."/>
            <person name="Goldberg J."/>
            <person name="Griggs A."/>
            <person name="Gujja S."/>
            <person name="Hansen M."/>
            <person name="Howarth C."/>
            <person name="Imamovic A."/>
            <person name="Ireland A."/>
            <person name="Larimer J."/>
            <person name="McCowan C."/>
            <person name="Murphy C."/>
            <person name="Pearson M."/>
            <person name="Poon T.W."/>
            <person name="Priest M."/>
            <person name="Roberts A."/>
            <person name="Saif S."/>
            <person name="Shea T."/>
            <person name="Sykes S."/>
            <person name="Wortman J."/>
            <person name="Nusbaum C."/>
            <person name="Birren B."/>
        </authorList>
    </citation>
    <scope>NUCLEOTIDE SEQUENCE [LARGE SCALE GENOMIC DNA]</scope>
    <source>
        <strain evidence="1 2">CJ05E6</strain>
    </source>
</reference>
<sequence length="34" mass="3636">MTITTHTANSPVFTWVSASFSVGTLSITECPMMS</sequence>
<proteinExistence type="predicted"/>
<name>W2JS89_PHYNI</name>
<accession>W2JS89</accession>
<organism evidence="1 2">
    <name type="scientific">Phytophthora nicotianae</name>
    <name type="common">Potato buckeye rot agent</name>
    <name type="synonym">Phytophthora parasitica</name>
    <dbReference type="NCBI Taxonomy" id="4792"/>
    <lineage>
        <taxon>Eukaryota</taxon>
        <taxon>Sar</taxon>
        <taxon>Stramenopiles</taxon>
        <taxon>Oomycota</taxon>
        <taxon>Peronosporomycetes</taxon>
        <taxon>Peronosporales</taxon>
        <taxon>Peronosporaceae</taxon>
        <taxon>Phytophthora</taxon>
    </lineage>
</organism>
<dbReference type="Proteomes" id="UP000053864">
    <property type="component" value="Unassembled WGS sequence"/>
</dbReference>
<evidence type="ECO:0000313" key="2">
    <source>
        <dbReference type="Proteomes" id="UP000053864"/>
    </source>
</evidence>
<gene>
    <name evidence="1" type="ORF">L916_01878</name>
</gene>
<dbReference type="AlphaFoldDB" id="W2JS89"/>
<dbReference type="EMBL" id="KI670885">
    <property type="protein sequence ID" value="ETL48528.1"/>
    <property type="molecule type" value="Genomic_DNA"/>
</dbReference>